<feature type="transmembrane region" description="Helical" evidence="15">
    <location>
        <begin position="98"/>
        <end position="121"/>
    </location>
</feature>
<evidence type="ECO:0000256" key="1">
    <source>
        <dbReference type="ARBA" id="ARBA00004141"/>
    </source>
</evidence>
<evidence type="ECO:0000256" key="13">
    <source>
        <dbReference type="ARBA" id="ARBA00023224"/>
    </source>
</evidence>
<dbReference type="GO" id="GO:0007602">
    <property type="term" value="P:phototransduction"/>
    <property type="evidence" value="ECO:0007669"/>
    <property type="project" value="UniProtKB-KW"/>
</dbReference>
<sequence length="378" mass="42361">MFPALIMDFNRTVSRPLPQMGSADDAGGETHLLGWNLGAEDLIHIPEHWLKYEEPSALQHYYLAFMYTIFTIIALVGNGLVIWIFCISKSLRTPSNIFVINLALCDFLMMAKAPIFIYGSVQRTYQGHFLCQAFALAGTISGLGASITNAAIAYDRYSTIAKPFEGRMTYGRAFFIMILIWAYVFPWCFLPATEKWNRYVPEGYLTSCTIDYLTPTDETRAFIGIMFTICYIIPVSLVIYFYSQIVSHVFNHEKALREQAKKMNVESLRSNQDANAQSAEVRIAKAAITICFLFIAAWTPYAVVAMIGAFGDQSLLTPGITMIPAIFCKSVACFDPYVYAISHPRYRLELSKRIPCLGIEEKPPATASETQSTTTTTA</sequence>
<evidence type="ECO:0000256" key="7">
    <source>
        <dbReference type="ARBA" id="ARBA00022991"/>
    </source>
</evidence>
<dbReference type="SMART" id="SM01381">
    <property type="entry name" value="7TM_GPCR_Srsx"/>
    <property type="match status" value="1"/>
</dbReference>
<dbReference type="PRINTS" id="PR00238">
    <property type="entry name" value="OPSIN"/>
</dbReference>
<evidence type="ECO:0000256" key="5">
    <source>
        <dbReference type="ARBA" id="ARBA00022925"/>
    </source>
</evidence>
<keyword evidence="5 15" id="KW-0681">Retinal protein</keyword>
<keyword evidence="6 15" id="KW-1133">Transmembrane helix</keyword>
<feature type="domain" description="G-protein coupled receptors family 1 profile" evidence="16">
    <location>
        <begin position="77"/>
        <end position="339"/>
    </location>
</feature>
<dbReference type="GO" id="GO:0004930">
    <property type="term" value="F:G protein-coupled receptor activity"/>
    <property type="evidence" value="ECO:0007669"/>
    <property type="project" value="UniProtKB-KW"/>
</dbReference>
<dbReference type="RefSeq" id="XP_025410308.1">
    <property type="nucleotide sequence ID" value="XM_025554523.1"/>
</dbReference>
<evidence type="ECO:0000256" key="10">
    <source>
        <dbReference type="ARBA" id="ARBA00023157"/>
    </source>
</evidence>
<reference evidence="18" key="1">
    <citation type="submission" date="2025-08" db="UniProtKB">
        <authorList>
            <consortium name="RefSeq"/>
        </authorList>
    </citation>
    <scope>IDENTIFICATION</scope>
    <source>
        <tissue evidence="18">Whole body</tissue>
    </source>
</reference>
<evidence type="ECO:0000313" key="17">
    <source>
        <dbReference type="Proteomes" id="UP000694846"/>
    </source>
</evidence>
<dbReference type="InterPro" id="IPR050125">
    <property type="entry name" value="GPCR_opsins"/>
</dbReference>
<gene>
    <name evidence="18" type="primary">LOC112683470</name>
</gene>
<protein>
    <submittedName>
        <fullName evidence="18">Opsin, ultraviolet-sensitive-like</fullName>
    </submittedName>
</protein>
<evidence type="ECO:0000259" key="16">
    <source>
        <dbReference type="PROSITE" id="PS50262"/>
    </source>
</evidence>
<dbReference type="GO" id="GO:0009881">
    <property type="term" value="F:photoreceptor activity"/>
    <property type="evidence" value="ECO:0007669"/>
    <property type="project" value="UniProtKB-KW"/>
</dbReference>
<comment type="subcellular location">
    <subcellularLocation>
        <location evidence="1 15">Membrane</location>
        <topology evidence="1 15">Multi-pass membrane protein</topology>
    </subcellularLocation>
</comment>
<evidence type="ECO:0000256" key="11">
    <source>
        <dbReference type="ARBA" id="ARBA00023170"/>
    </source>
</evidence>
<dbReference type="InterPro" id="IPR027430">
    <property type="entry name" value="Retinal_BS"/>
</dbReference>
<evidence type="ECO:0000256" key="12">
    <source>
        <dbReference type="ARBA" id="ARBA00023180"/>
    </source>
</evidence>
<evidence type="ECO:0000256" key="4">
    <source>
        <dbReference type="ARBA" id="ARBA00022692"/>
    </source>
</evidence>
<feature type="transmembrane region" description="Helical" evidence="15">
    <location>
        <begin position="221"/>
        <end position="242"/>
    </location>
</feature>
<dbReference type="AlphaFoldDB" id="A0A8B8FHX7"/>
<keyword evidence="3 15" id="KW-0716">Sensory transduction</keyword>
<evidence type="ECO:0000256" key="8">
    <source>
        <dbReference type="ARBA" id="ARBA00023040"/>
    </source>
</evidence>
<dbReference type="GO" id="GO:0007601">
    <property type="term" value="P:visual perception"/>
    <property type="evidence" value="ECO:0007669"/>
    <property type="project" value="UniProtKB-KW"/>
</dbReference>
<evidence type="ECO:0000256" key="3">
    <source>
        <dbReference type="ARBA" id="ARBA00022606"/>
    </source>
</evidence>
<dbReference type="InterPro" id="IPR001760">
    <property type="entry name" value="Opsin"/>
</dbReference>
<keyword evidence="9 15" id="KW-0472">Membrane</keyword>
<dbReference type="FunFam" id="1.20.1070.10:FF:000044">
    <property type="entry name" value="Opsin, ultraviolet-sensitive"/>
    <property type="match status" value="1"/>
</dbReference>
<organism evidence="17 18">
    <name type="scientific">Sipha flava</name>
    <name type="common">yellow sugarcane aphid</name>
    <dbReference type="NCBI Taxonomy" id="143950"/>
    <lineage>
        <taxon>Eukaryota</taxon>
        <taxon>Metazoa</taxon>
        <taxon>Ecdysozoa</taxon>
        <taxon>Arthropoda</taxon>
        <taxon>Hexapoda</taxon>
        <taxon>Insecta</taxon>
        <taxon>Pterygota</taxon>
        <taxon>Neoptera</taxon>
        <taxon>Paraneoptera</taxon>
        <taxon>Hemiptera</taxon>
        <taxon>Sternorrhyncha</taxon>
        <taxon>Aphidomorpha</taxon>
        <taxon>Aphidoidea</taxon>
        <taxon>Aphididae</taxon>
        <taxon>Sipha</taxon>
    </lineage>
</organism>
<evidence type="ECO:0000313" key="18">
    <source>
        <dbReference type="RefSeq" id="XP_025410308.1"/>
    </source>
</evidence>
<feature type="transmembrane region" description="Helical" evidence="15">
    <location>
        <begin position="133"/>
        <end position="152"/>
    </location>
</feature>
<keyword evidence="11 15" id="KW-0675">Receptor</keyword>
<dbReference type="GO" id="GO:0016020">
    <property type="term" value="C:membrane"/>
    <property type="evidence" value="ECO:0007669"/>
    <property type="project" value="UniProtKB-SubCell"/>
</dbReference>
<evidence type="ECO:0000256" key="2">
    <source>
        <dbReference type="ARBA" id="ARBA00022543"/>
    </source>
</evidence>
<keyword evidence="7 15" id="KW-0157">Chromophore</keyword>
<dbReference type="InterPro" id="IPR017452">
    <property type="entry name" value="GPCR_Rhodpsn_7TM"/>
</dbReference>
<feature type="transmembrane region" description="Helical" evidence="15">
    <location>
        <begin position="61"/>
        <end position="86"/>
    </location>
</feature>
<dbReference type="PROSITE" id="PS50262">
    <property type="entry name" value="G_PROTEIN_RECEP_F1_2"/>
    <property type="match status" value="1"/>
</dbReference>
<accession>A0A8B8FHX7</accession>
<evidence type="ECO:0000256" key="6">
    <source>
        <dbReference type="ARBA" id="ARBA00022989"/>
    </source>
</evidence>
<dbReference type="OrthoDB" id="2105199at2759"/>
<feature type="transmembrane region" description="Helical" evidence="15">
    <location>
        <begin position="286"/>
        <end position="310"/>
    </location>
</feature>
<dbReference type="GeneID" id="112683470"/>
<dbReference type="SUPFAM" id="SSF81321">
    <property type="entry name" value="Family A G protein-coupled receptor-like"/>
    <property type="match status" value="1"/>
</dbReference>
<proteinExistence type="inferred from homology"/>
<evidence type="ECO:0000256" key="9">
    <source>
        <dbReference type="ARBA" id="ARBA00023136"/>
    </source>
</evidence>
<dbReference type="PRINTS" id="PR00577">
    <property type="entry name" value="OPSINRH3RH4"/>
</dbReference>
<keyword evidence="8 15" id="KW-0297">G-protein coupled receptor</keyword>
<dbReference type="Pfam" id="PF00001">
    <property type="entry name" value="7tm_1"/>
    <property type="match status" value="1"/>
</dbReference>
<keyword evidence="10" id="KW-1015">Disulfide bond</keyword>
<feature type="transmembrane region" description="Helical" evidence="15">
    <location>
        <begin position="322"/>
        <end position="342"/>
    </location>
</feature>
<evidence type="ECO:0000256" key="14">
    <source>
        <dbReference type="ARBA" id="ARBA00023305"/>
    </source>
</evidence>
<feature type="transmembrane region" description="Helical" evidence="15">
    <location>
        <begin position="173"/>
        <end position="192"/>
    </location>
</feature>
<dbReference type="PRINTS" id="PR00237">
    <property type="entry name" value="GPCRRHODOPSN"/>
</dbReference>
<dbReference type="PROSITE" id="PS00238">
    <property type="entry name" value="OPSIN"/>
    <property type="match status" value="1"/>
</dbReference>
<dbReference type="Proteomes" id="UP000694846">
    <property type="component" value="Unplaced"/>
</dbReference>
<dbReference type="CDD" id="cd15079">
    <property type="entry name" value="7tmA_photoreceptors_insect"/>
    <property type="match status" value="1"/>
</dbReference>
<keyword evidence="12" id="KW-0325">Glycoprotein</keyword>
<keyword evidence="4 15" id="KW-0812">Transmembrane</keyword>
<comment type="similarity">
    <text evidence="15">Belongs to the G-protein coupled receptor 1 family. Opsin subfamily.</text>
</comment>
<dbReference type="InterPro" id="IPR000276">
    <property type="entry name" value="GPCR_Rhodpsn"/>
</dbReference>
<evidence type="ECO:0000256" key="15">
    <source>
        <dbReference type="RuleBase" id="RU004951"/>
    </source>
</evidence>
<dbReference type="PROSITE" id="PS00237">
    <property type="entry name" value="G_PROTEIN_RECEP_F1_1"/>
    <property type="match status" value="1"/>
</dbReference>
<name>A0A8B8FHX7_9HEMI</name>
<keyword evidence="13 15" id="KW-0807">Transducer</keyword>
<keyword evidence="2 15" id="KW-0600">Photoreceptor protein</keyword>
<dbReference type="Gene3D" id="1.20.1070.10">
    <property type="entry name" value="Rhodopsin 7-helix transmembrane proteins"/>
    <property type="match status" value="1"/>
</dbReference>
<dbReference type="PANTHER" id="PTHR24240">
    <property type="entry name" value="OPSIN"/>
    <property type="match status" value="1"/>
</dbReference>
<keyword evidence="14" id="KW-0844">Vision</keyword>
<keyword evidence="17" id="KW-1185">Reference proteome</keyword>